<evidence type="ECO:0000256" key="1">
    <source>
        <dbReference type="SAM" id="MobiDB-lite"/>
    </source>
</evidence>
<dbReference type="Proteomes" id="UP001430953">
    <property type="component" value="Unassembled WGS sequence"/>
</dbReference>
<gene>
    <name evidence="2" type="ORF">PUN28_018309</name>
</gene>
<name>A0AAW2EGT8_9HYME</name>
<evidence type="ECO:0000313" key="2">
    <source>
        <dbReference type="EMBL" id="KAL0102921.1"/>
    </source>
</evidence>
<organism evidence="2 3">
    <name type="scientific">Cardiocondyla obscurior</name>
    <dbReference type="NCBI Taxonomy" id="286306"/>
    <lineage>
        <taxon>Eukaryota</taxon>
        <taxon>Metazoa</taxon>
        <taxon>Ecdysozoa</taxon>
        <taxon>Arthropoda</taxon>
        <taxon>Hexapoda</taxon>
        <taxon>Insecta</taxon>
        <taxon>Pterygota</taxon>
        <taxon>Neoptera</taxon>
        <taxon>Endopterygota</taxon>
        <taxon>Hymenoptera</taxon>
        <taxon>Apocrita</taxon>
        <taxon>Aculeata</taxon>
        <taxon>Formicoidea</taxon>
        <taxon>Formicidae</taxon>
        <taxon>Myrmicinae</taxon>
        <taxon>Cardiocondyla</taxon>
    </lineage>
</organism>
<proteinExistence type="predicted"/>
<feature type="region of interest" description="Disordered" evidence="1">
    <location>
        <begin position="1"/>
        <end position="69"/>
    </location>
</feature>
<feature type="compositionally biased region" description="Basic and acidic residues" evidence="1">
    <location>
        <begin position="1"/>
        <end position="47"/>
    </location>
</feature>
<sequence>MHERDSSSLPRQKEDEPTFRSGGWREDSGGEREREKEKGEREDEERRQRTRRRKEREKKKEKKKERKKKILRAEYVAAVSPRVCKGATYTRLNTRTHPPARAGMYRSRDTPNDYRRLPCESNQRVT</sequence>
<reference evidence="2 3" key="1">
    <citation type="submission" date="2023-03" db="EMBL/GenBank/DDBJ databases">
        <title>High recombination rates correlate with genetic variation in Cardiocondyla obscurior ants.</title>
        <authorList>
            <person name="Errbii M."/>
        </authorList>
    </citation>
    <scope>NUCLEOTIDE SEQUENCE [LARGE SCALE GENOMIC DNA]</scope>
    <source>
        <strain evidence="2">Alpha-2009</strain>
        <tissue evidence="2">Whole body</tissue>
    </source>
</reference>
<comment type="caution">
    <text evidence="2">The sequence shown here is derived from an EMBL/GenBank/DDBJ whole genome shotgun (WGS) entry which is preliminary data.</text>
</comment>
<protein>
    <submittedName>
        <fullName evidence="2">Uncharacterized protein</fullName>
    </submittedName>
</protein>
<feature type="region of interest" description="Disordered" evidence="1">
    <location>
        <begin position="89"/>
        <end position="126"/>
    </location>
</feature>
<evidence type="ECO:0000313" key="3">
    <source>
        <dbReference type="Proteomes" id="UP001430953"/>
    </source>
</evidence>
<feature type="compositionally biased region" description="Basic and acidic residues" evidence="1">
    <location>
        <begin position="106"/>
        <end position="118"/>
    </location>
</feature>
<feature type="compositionally biased region" description="Basic residues" evidence="1">
    <location>
        <begin position="48"/>
        <end position="69"/>
    </location>
</feature>
<accession>A0AAW2EGT8</accession>
<dbReference type="AlphaFoldDB" id="A0AAW2EGT8"/>
<dbReference type="EMBL" id="JADYXP020000022">
    <property type="protein sequence ID" value="KAL0102921.1"/>
    <property type="molecule type" value="Genomic_DNA"/>
</dbReference>
<keyword evidence="3" id="KW-1185">Reference proteome</keyword>